<dbReference type="Proteomes" id="UP001412067">
    <property type="component" value="Unassembled WGS sequence"/>
</dbReference>
<proteinExistence type="predicted"/>
<reference evidence="1 2" key="1">
    <citation type="journal article" date="2022" name="Nat. Plants">
        <title>Genomes of leafy and leafless Platanthera orchids illuminate the evolution of mycoheterotrophy.</title>
        <authorList>
            <person name="Li M.H."/>
            <person name="Liu K.W."/>
            <person name="Li Z."/>
            <person name="Lu H.C."/>
            <person name="Ye Q.L."/>
            <person name="Zhang D."/>
            <person name="Wang J.Y."/>
            <person name="Li Y.F."/>
            <person name="Zhong Z.M."/>
            <person name="Liu X."/>
            <person name="Yu X."/>
            <person name="Liu D.K."/>
            <person name="Tu X.D."/>
            <person name="Liu B."/>
            <person name="Hao Y."/>
            <person name="Liao X.Y."/>
            <person name="Jiang Y.T."/>
            <person name="Sun W.H."/>
            <person name="Chen J."/>
            <person name="Chen Y.Q."/>
            <person name="Ai Y."/>
            <person name="Zhai J.W."/>
            <person name="Wu S.S."/>
            <person name="Zhou Z."/>
            <person name="Hsiao Y.Y."/>
            <person name="Wu W.L."/>
            <person name="Chen Y.Y."/>
            <person name="Lin Y.F."/>
            <person name="Hsu J.L."/>
            <person name="Li C.Y."/>
            <person name="Wang Z.W."/>
            <person name="Zhao X."/>
            <person name="Zhong W.Y."/>
            <person name="Ma X.K."/>
            <person name="Ma L."/>
            <person name="Huang J."/>
            <person name="Chen G.Z."/>
            <person name="Huang M.Z."/>
            <person name="Huang L."/>
            <person name="Peng D.H."/>
            <person name="Luo Y.B."/>
            <person name="Zou S.Q."/>
            <person name="Chen S.P."/>
            <person name="Lan S."/>
            <person name="Tsai W.C."/>
            <person name="Van de Peer Y."/>
            <person name="Liu Z.J."/>
        </authorList>
    </citation>
    <scope>NUCLEOTIDE SEQUENCE [LARGE SCALE GENOMIC DNA]</scope>
    <source>
        <tissue evidence="1">Flower</tissue>
    </source>
</reference>
<comment type="caution">
    <text evidence="1">The sequence shown here is derived from an EMBL/GenBank/DDBJ whole genome shotgun (WGS) entry which is preliminary data.</text>
</comment>
<evidence type="ECO:0008006" key="3">
    <source>
        <dbReference type="Google" id="ProtNLM"/>
    </source>
</evidence>
<evidence type="ECO:0000313" key="2">
    <source>
        <dbReference type="Proteomes" id="UP001412067"/>
    </source>
</evidence>
<accession>A0ABR2MYR0</accession>
<gene>
    <name evidence="1" type="ORF">KSP40_PGU003878</name>
</gene>
<organism evidence="1 2">
    <name type="scientific">Platanthera guangdongensis</name>
    <dbReference type="NCBI Taxonomy" id="2320717"/>
    <lineage>
        <taxon>Eukaryota</taxon>
        <taxon>Viridiplantae</taxon>
        <taxon>Streptophyta</taxon>
        <taxon>Embryophyta</taxon>
        <taxon>Tracheophyta</taxon>
        <taxon>Spermatophyta</taxon>
        <taxon>Magnoliopsida</taxon>
        <taxon>Liliopsida</taxon>
        <taxon>Asparagales</taxon>
        <taxon>Orchidaceae</taxon>
        <taxon>Orchidoideae</taxon>
        <taxon>Orchideae</taxon>
        <taxon>Orchidinae</taxon>
        <taxon>Platanthera</taxon>
    </lineage>
</organism>
<dbReference type="EMBL" id="JBBWWR010000003">
    <property type="protein sequence ID" value="KAK8969342.1"/>
    <property type="molecule type" value="Genomic_DNA"/>
</dbReference>
<name>A0ABR2MYR0_9ASPA</name>
<sequence>MWTVHCLPSRCAGLGIVVRSEAGQVLMAASFAWQYWDPGRVELEAILAIRRVVLPIIPEDRGIIIEGDAANVLDFCSRAAWGSARPNTYPGAVDLTFLTEYRRMGVAEDFMWETGAGADETCLGLVAEDCPALRAADSLLLFFSCSSHVLSLSCTSLLF</sequence>
<evidence type="ECO:0000313" key="1">
    <source>
        <dbReference type="EMBL" id="KAK8969342.1"/>
    </source>
</evidence>
<protein>
    <recommendedName>
        <fullName evidence="3">RNase H type-1 domain-containing protein</fullName>
    </recommendedName>
</protein>
<keyword evidence="2" id="KW-1185">Reference proteome</keyword>